<dbReference type="RefSeq" id="XP_060299503.1">
    <property type="nucleotide sequence ID" value="XM_060447924.1"/>
</dbReference>
<gene>
    <name evidence="3" type="ORF">B0T26DRAFT_871381</name>
</gene>
<comment type="caution">
    <text evidence="3">The sequence shown here is derived from an EMBL/GenBank/DDBJ whole genome shotgun (WGS) entry which is preliminary data.</text>
</comment>
<evidence type="ECO:0000313" key="3">
    <source>
        <dbReference type="EMBL" id="KAK0723579.1"/>
    </source>
</evidence>
<feature type="compositionally biased region" description="Basic and acidic residues" evidence="1">
    <location>
        <begin position="664"/>
        <end position="674"/>
    </location>
</feature>
<keyword evidence="2" id="KW-0472">Membrane</keyword>
<evidence type="ECO:0000313" key="4">
    <source>
        <dbReference type="Proteomes" id="UP001172101"/>
    </source>
</evidence>
<sequence>MTAQENSKTPTWRVKHEWLLMLLTACLILLTTLQASGSMLTRNFVLVNQSRSYSIFFLRVVSELAGLSLAATLAATLERLKWAMVMMAAAMGRNDSLDTKTARKPARLVDFLALDESTTALGLLLLLFAPSVSSSRARLLSLCRLVILAVVPVTGILIMSRVDVRPVFTSISIDTPYKGFGIHPMNSTTASEYLGFTDMLFGSKFSSFVEGPSRSIDLTPEDLRSQRCGLNAVGLSDNSGCHREYFVAGEAIFIMPETRNDLRYPDAGVFLVENHRGLLVRYGAGDPNVEFNETTNCRVYSGRYWGFQIGAIQLCVTNTAPNEVHSRLVKCTGELVTQQACMANSSWHSNPGWLIKMSTAYREASVAYSRANSTILWHSFNKSQPETPSEVSATGILEAYDSLLLDTTTLLHKNGTQLPLFSGTSFPTMLWLSVPDFTPENARNPEVAGNWFSAMQSMLVLPLYYCQNGMLRRLIPSIQYTKLSLDEAVDGFLSPLPPRATDVSFAYQRFETVADTATLVAYAAISGVALLLCVASHAGLAVAAAARRRREGYERFAAAPQLTSFGAVDLFTHCTVVKKRGGGGGGGGGDVERSGGDEIVYKGDARLAAQLDSSGTPLAWLSSLGIRWAGSAAPALSHDTPPDAEEMQSFSWIWETSNDSRDRLVHASSRESRHGLGATGWPPPASSPSSLDGNVSRSHIPEESLAGHGATSFLAESPETHYWGIAR</sequence>
<feature type="compositionally biased region" description="Polar residues" evidence="1">
    <location>
        <begin position="687"/>
        <end position="697"/>
    </location>
</feature>
<feature type="transmembrane region" description="Helical" evidence="2">
    <location>
        <begin position="519"/>
        <end position="546"/>
    </location>
</feature>
<dbReference type="EMBL" id="JAUIRO010000003">
    <property type="protein sequence ID" value="KAK0723579.1"/>
    <property type="molecule type" value="Genomic_DNA"/>
</dbReference>
<evidence type="ECO:0000256" key="1">
    <source>
        <dbReference type="SAM" id="MobiDB-lite"/>
    </source>
</evidence>
<dbReference type="Proteomes" id="UP001172101">
    <property type="component" value="Unassembled WGS sequence"/>
</dbReference>
<reference evidence="3" key="1">
    <citation type="submission" date="2023-06" db="EMBL/GenBank/DDBJ databases">
        <title>Genome-scale phylogeny and comparative genomics of the fungal order Sordariales.</title>
        <authorList>
            <consortium name="Lawrence Berkeley National Laboratory"/>
            <person name="Hensen N."/>
            <person name="Bonometti L."/>
            <person name="Westerberg I."/>
            <person name="Brannstrom I.O."/>
            <person name="Guillou S."/>
            <person name="Cros-Aarteil S."/>
            <person name="Calhoun S."/>
            <person name="Haridas S."/>
            <person name="Kuo A."/>
            <person name="Mondo S."/>
            <person name="Pangilinan J."/>
            <person name="Riley R."/>
            <person name="LaButti K."/>
            <person name="Andreopoulos B."/>
            <person name="Lipzen A."/>
            <person name="Chen C."/>
            <person name="Yanf M."/>
            <person name="Daum C."/>
            <person name="Ng V."/>
            <person name="Clum A."/>
            <person name="Steindorff A."/>
            <person name="Ohm R."/>
            <person name="Martin F."/>
            <person name="Silar P."/>
            <person name="Natvig D."/>
            <person name="Lalanne C."/>
            <person name="Gautier V."/>
            <person name="Ament-velasquez S.L."/>
            <person name="Kruys A."/>
            <person name="Hutchinson M.I."/>
            <person name="Powell A.J."/>
            <person name="Barry K."/>
            <person name="Miller A.N."/>
            <person name="Grigoriev I.V."/>
            <person name="Debuchy R."/>
            <person name="Gladieux P."/>
            <person name="Thoren M.H."/>
            <person name="Johannesson H."/>
        </authorList>
    </citation>
    <scope>NUCLEOTIDE SEQUENCE</scope>
    <source>
        <strain evidence="3">SMH2392-1A</strain>
    </source>
</reference>
<dbReference type="AlphaFoldDB" id="A0AA40AX13"/>
<feature type="transmembrane region" description="Helical" evidence="2">
    <location>
        <begin position="18"/>
        <end position="35"/>
    </location>
</feature>
<keyword evidence="2" id="KW-0812">Transmembrane</keyword>
<feature type="transmembrane region" description="Helical" evidence="2">
    <location>
        <begin position="141"/>
        <end position="160"/>
    </location>
</feature>
<keyword evidence="4" id="KW-1185">Reference proteome</keyword>
<dbReference type="GeneID" id="85331194"/>
<evidence type="ECO:0000256" key="2">
    <source>
        <dbReference type="SAM" id="Phobius"/>
    </source>
</evidence>
<feature type="region of interest" description="Disordered" evidence="1">
    <location>
        <begin position="664"/>
        <end position="697"/>
    </location>
</feature>
<accession>A0AA40AX13</accession>
<proteinExistence type="predicted"/>
<feature type="transmembrane region" description="Helical" evidence="2">
    <location>
        <begin position="56"/>
        <end position="77"/>
    </location>
</feature>
<keyword evidence="2" id="KW-1133">Transmembrane helix</keyword>
<organism evidence="3 4">
    <name type="scientific">Lasiosphaeria miniovina</name>
    <dbReference type="NCBI Taxonomy" id="1954250"/>
    <lineage>
        <taxon>Eukaryota</taxon>
        <taxon>Fungi</taxon>
        <taxon>Dikarya</taxon>
        <taxon>Ascomycota</taxon>
        <taxon>Pezizomycotina</taxon>
        <taxon>Sordariomycetes</taxon>
        <taxon>Sordariomycetidae</taxon>
        <taxon>Sordariales</taxon>
        <taxon>Lasiosphaeriaceae</taxon>
        <taxon>Lasiosphaeria</taxon>
    </lineage>
</organism>
<protein>
    <submittedName>
        <fullName evidence="3">Uncharacterized protein</fullName>
    </submittedName>
</protein>
<name>A0AA40AX13_9PEZI</name>